<evidence type="ECO:0000256" key="8">
    <source>
        <dbReference type="ARBA" id="ARBA00023316"/>
    </source>
</evidence>
<feature type="transmembrane region" description="Helical" evidence="12">
    <location>
        <begin position="369"/>
        <end position="388"/>
    </location>
</feature>
<dbReference type="PANTHER" id="PTHR32044">
    <property type="entry name" value="GLUCOMANNAN 4-BETA-MANNOSYLTRANSFERASE 9"/>
    <property type="match status" value="1"/>
</dbReference>
<accession>A0A9D5HTH7</accession>
<evidence type="ECO:0000256" key="9">
    <source>
        <dbReference type="ARBA" id="ARBA00051800"/>
    </source>
</evidence>
<dbReference type="GO" id="GO:0051753">
    <property type="term" value="F:mannan synthase activity"/>
    <property type="evidence" value="ECO:0007669"/>
    <property type="project" value="TreeGrafter"/>
</dbReference>
<feature type="transmembrane region" description="Helical" evidence="12">
    <location>
        <begin position="507"/>
        <end position="530"/>
    </location>
</feature>
<keyword evidence="4 12" id="KW-0812">Transmembrane</keyword>
<feature type="transmembrane region" description="Helical" evidence="12">
    <location>
        <begin position="400"/>
        <end position="426"/>
    </location>
</feature>
<evidence type="ECO:0000256" key="11">
    <source>
        <dbReference type="ARBA" id="ARBA00066505"/>
    </source>
</evidence>
<dbReference type="Proteomes" id="UP001085076">
    <property type="component" value="Miscellaneous, Linkage group lg01"/>
</dbReference>
<comment type="catalytic activity">
    <reaction evidence="9">
        <text>GDP-mannose + (glucomannan)n = GDP + (glucomannan)n+1.</text>
        <dbReference type="EC" id="2.4.1.32"/>
    </reaction>
</comment>
<evidence type="ECO:0000259" key="13">
    <source>
        <dbReference type="Pfam" id="PF13632"/>
    </source>
</evidence>
<dbReference type="CDD" id="cd06437">
    <property type="entry name" value="CESA_CaSu_A2"/>
    <property type="match status" value="1"/>
</dbReference>
<evidence type="ECO:0000256" key="12">
    <source>
        <dbReference type="SAM" id="Phobius"/>
    </source>
</evidence>
<dbReference type="Gene3D" id="3.90.550.10">
    <property type="entry name" value="Spore Coat Polysaccharide Biosynthesis Protein SpsA, Chain A"/>
    <property type="match status" value="1"/>
</dbReference>
<dbReference type="InterPro" id="IPR001173">
    <property type="entry name" value="Glyco_trans_2-like"/>
</dbReference>
<dbReference type="GO" id="GO:0071555">
    <property type="term" value="P:cell wall organization"/>
    <property type="evidence" value="ECO:0007669"/>
    <property type="project" value="UniProtKB-KW"/>
</dbReference>
<evidence type="ECO:0000256" key="10">
    <source>
        <dbReference type="ARBA" id="ARBA00060879"/>
    </source>
</evidence>
<dbReference type="InterPro" id="IPR029044">
    <property type="entry name" value="Nucleotide-diphossugar_trans"/>
</dbReference>
<protein>
    <recommendedName>
        <fullName evidence="11">glucomannan 4-beta-mannosyltransferase</fullName>
        <ecNumber evidence="11">2.4.1.32</ecNumber>
    </recommendedName>
</protein>
<dbReference type="EC" id="2.4.1.32" evidence="11"/>
<dbReference type="AlphaFoldDB" id="A0A9D5HTH7"/>
<keyword evidence="15" id="KW-1185">Reference proteome</keyword>
<dbReference type="PANTHER" id="PTHR32044:SF21">
    <property type="entry name" value="GLUCOMANNAN 4-BETA-MANNOSYLTRANSFERASE 3-RELATED"/>
    <property type="match status" value="1"/>
</dbReference>
<comment type="similarity">
    <text evidence="10">Belongs to the glycosyltransferase 2 family. Plant cellulose synthase-like A subfamily.</text>
</comment>
<keyword evidence="3" id="KW-0808">Transferase</keyword>
<evidence type="ECO:0000256" key="4">
    <source>
        <dbReference type="ARBA" id="ARBA00022692"/>
    </source>
</evidence>
<keyword evidence="8" id="KW-0961">Cell wall biogenesis/degradation</keyword>
<evidence type="ECO:0000313" key="15">
    <source>
        <dbReference type="Proteomes" id="UP001085076"/>
    </source>
</evidence>
<keyword evidence="7 12" id="KW-0472">Membrane</keyword>
<comment type="caution">
    <text evidence="14">The sequence shown here is derived from an EMBL/GenBank/DDBJ whole genome shotgun (WGS) entry which is preliminary data.</text>
</comment>
<evidence type="ECO:0000256" key="2">
    <source>
        <dbReference type="ARBA" id="ARBA00022676"/>
    </source>
</evidence>
<dbReference type="GO" id="GO:0000139">
    <property type="term" value="C:Golgi membrane"/>
    <property type="evidence" value="ECO:0007669"/>
    <property type="project" value="UniProtKB-SubCell"/>
</dbReference>
<reference evidence="14" key="2">
    <citation type="journal article" date="2022" name="Hortic Res">
        <title>The genome of Dioscorea zingiberensis sheds light on the biosynthesis, origin and evolution of the medicinally important diosgenin saponins.</title>
        <authorList>
            <person name="Li Y."/>
            <person name="Tan C."/>
            <person name="Li Z."/>
            <person name="Guo J."/>
            <person name="Li S."/>
            <person name="Chen X."/>
            <person name="Wang C."/>
            <person name="Dai X."/>
            <person name="Yang H."/>
            <person name="Song W."/>
            <person name="Hou L."/>
            <person name="Xu J."/>
            <person name="Tong Z."/>
            <person name="Xu A."/>
            <person name="Yuan X."/>
            <person name="Wang W."/>
            <person name="Yang Q."/>
            <person name="Chen L."/>
            <person name="Sun Z."/>
            <person name="Wang K."/>
            <person name="Pan B."/>
            <person name="Chen J."/>
            <person name="Bao Y."/>
            <person name="Liu F."/>
            <person name="Qi X."/>
            <person name="Gang D.R."/>
            <person name="Wen J."/>
            <person name="Li J."/>
        </authorList>
    </citation>
    <scope>NUCLEOTIDE SEQUENCE</scope>
    <source>
        <strain evidence="14">Dzin_1.0</strain>
    </source>
</reference>
<evidence type="ECO:0000256" key="5">
    <source>
        <dbReference type="ARBA" id="ARBA00022989"/>
    </source>
</evidence>
<reference evidence="14" key="1">
    <citation type="submission" date="2021-03" db="EMBL/GenBank/DDBJ databases">
        <authorList>
            <person name="Li Z."/>
            <person name="Yang C."/>
        </authorList>
    </citation>
    <scope>NUCLEOTIDE SEQUENCE</scope>
    <source>
        <strain evidence="14">Dzin_1.0</strain>
        <tissue evidence="14">Leaf</tissue>
    </source>
</reference>
<keyword evidence="5 12" id="KW-1133">Transmembrane helix</keyword>
<comment type="subcellular location">
    <subcellularLocation>
        <location evidence="1">Golgi apparatus membrane</location>
        <topology evidence="1">Multi-pass membrane protein</topology>
    </subcellularLocation>
</comment>
<evidence type="ECO:0000256" key="7">
    <source>
        <dbReference type="ARBA" id="ARBA00023136"/>
    </source>
</evidence>
<dbReference type="Pfam" id="PF13632">
    <property type="entry name" value="Glyco_trans_2_3"/>
    <property type="match status" value="1"/>
</dbReference>
<organism evidence="14 15">
    <name type="scientific">Dioscorea zingiberensis</name>
    <dbReference type="NCBI Taxonomy" id="325984"/>
    <lineage>
        <taxon>Eukaryota</taxon>
        <taxon>Viridiplantae</taxon>
        <taxon>Streptophyta</taxon>
        <taxon>Embryophyta</taxon>
        <taxon>Tracheophyta</taxon>
        <taxon>Spermatophyta</taxon>
        <taxon>Magnoliopsida</taxon>
        <taxon>Liliopsida</taxon>
        <taxon>Dioscoreales</taxon>
        <taxon>Dioscoreaceae</taxon>
        <taxon>Dioscorea</taxon>
    </lineage>
</organism>
<dbReference type="EMBL" id="JAGGNH010000001">
    <property type="protein sequence ID" value="KAJ0988294.1"/>
    <property type="molecule type" value="Genomic_DNA"/>
</dbReference>
<dbReference type="SUPFAM" id="SSF53448">
    <property type="entry name" value="Nucleotide-diphospho-sugar transferases"/>
    <property type="match status" value="1"/>
</dbReference>
<feature type="domain" description="Glycosyltransferase 2-like" evidence="13">
    <location>
        <begin position="190"/>
        <end position="394"/>
    </location>
</feature>
<sequence length="534" mass="61710">MATTEAVQRAYEILFSVAFGVPDEVLLIWRKAREVVLVPVMKVAVFVCLVMSVMIFIEKVFMGAVSLYVKVFRRKPEKIYKCEPLREDVEMGTSVFPLVLVQVPMYNEKEVYKLSIGAACNLSWPSDRIIIQVLDDSTDPAIKELVRSECEKWQSKGKNIKYETRNNRNGYKAGALKEGMKHSYVNMCDYVAMFDADFQPSPDFLMRTVPFLVHNDNVALVQARWKFVNAHECLMTRVQEMSMDYHFKVEQESGSSTFAFFGFNGTAGVWRIKAISDAGGWKDRTTVEDMDLAVRASLGGWKFVYVGDVKVKSELPSTLKAYRYQQHRWSCGPANLFRKMAWEIINAEKVSCWKKFYVIYNFFFVRRIIAHYVTFFFYCIVIPLAVFFPEVYLPKWGVVYIPTAITLFNSVGTPSSIHLIVFWVLFENVMSLHRCKAVFIGLLEAGRANEWVVTEKLGDMLKTKPEISVPKRFQFKFWERFHVLELVVSVFLLLCGIYNFVKGGDHYFIYIFPQSISFFIMGIGYVGTFIPRDK</sequence>
<evidence type="ECO:0000256" key="3">
    <source>
        <dbReference type="ARBA" id="ARBA00022679"/>
    </source>
</evidence>
<dbReference type="GO" id="GO:0047259">
    <property type="term" value="F:glucomannan 4-beta-mannosyltransferase activity"/>
    <property type="evidence" value="ECO:0007669"/>
    <property type="project" value="UniProtKB-EC"/>
</dbReference>
<evidence type="ECO:0000256" key="1">
    <source>
        <dbReference type="ARBA" id="ARBA00004653"/>
    </source>
</evidence>
<dbReference type="FunFam" id="3.90.550.10:FF:000015">
    <property type="entry name" value="Glucomannan 4-beta-mannosyltransferase 9"/>
    <property type="match status" value="1"/>
</dbReference>
<gene>
    <name evidence="14" type="ORF">J5N97_006650</name>
</gene>
<evidence type="ECO:0000256" key="6">
    <source>
        <dbReference type="ARBA" id="ARBA00023034"/>
    </source>
</evidence>
<keyword evidence="2" id="KW-0328">Glycosyltransferase</keyword>
<name>A0A9D5HTH7_9LILI</name>
<evidence type="ECO:0000313" key="14">
    <source>
        <dbReference type="EMBL" id="KAJ0988294.1"/>
    </source>
</evidence>
<dbReference type="OrthoDB" id="72851at2759"/>
<feature type="transmembrane region" description="Helical" evidence="12">
    <location>
        <begin position="481"/>
        <end position="501"/>
    </location>
</feature>
<keyword evidence="6" id="KW-0333">Golgi apparatus</keyword>
<feature type="transmembrane region" description="Helical" evidence="12">
    <location>
        <begin position="43"/>
        <end position="69"/>
    </location>
</feature>
<proteinExistence type="inferred from homology"/>